<comment type="similarity">
    <text evidence="2">Belongs to the tachykinin family.</text>
</comment>
<proteinExistence type="inferred from homology"/>
<dbReference type="OrthoDB" id="9538060at2759"/>
<keyword evidence="4" id="KW-0165">Cleavage on pair of basic residues</keyword>
<feature type="signal peptide" evidence="8">
    <location>
        <begin position="1"/>
        <end position="20"/>
    </location>
</feature>
<evidence type="ECO:0000256" key="3">
    <source>
        <dbReference type="ARBA" id="ARBA00022525"/>
    </source>
</evidence>
<name>A0A7F8Q2C2_LEPWE</name>
<evidence type="ECO:0000256" key="1">
    <source>
        <dbReference type="ARBA" id="ARBA00004613"/>
    </source>
</evidence>
<dbReference type="GO" id="GO:0031835">
    <property type="term" value="F:substance P receptor binding"/>
    <property type="evidence" value="ECO:0007669"/>
    <property type="project" value="TreeGrafter"/>
</dbReference>
<keyword evidence="3" id="KW-0964">Secreted</keyword>
<accession>A0A7F8Q2C2</accession>
<evidence type="ECO:0000256" key="4">
    <source>
        <dbReference type="ARBA" id="ARBA00022685"/>
    </source>
</evidence>
<dbReference type="CTD" id="255061"/>
<dbReference type="AlphaFoldDB" id="A0A7F8Q2C2"/>
<dbReference type="Proteomes" id="UP000245341">
    <property type="component" value="Unplaced"/>
</dbReference>
<keyword evidence="5 8" id="KW-0732">Signal</keyword>
<dbReference type="GO" id="GO:0007204">
    <property type="term" value="P:positive regulation of cytosolic calcium ion concentration"/>
    <property type="evidence" value="ECO:0007669"/>
    <property type="project" value="TreeGrafter"/>
</dbReference>
<evidence type="ECO:0000313" key="9">
    <source>
        <dbReference type="Proteomes" id="UP000245341"/>
    </source>
</evidence>
<reference evidence="10" key="1">
    <citation type="submission" date="2025-08" db="UniProtKB">
        <authorList>
            <consortium name="RefSeq"/>
        </authorList>
    </citation>
    <scope>IDENTIFICATION</scope>
    <source>
        <tissue evidence="10">Liver</tissue>
    </source>
</reference>
<evidence type="ECO:0000256" key="7">
    <source>
        <dbReference type="SAM" id="MobiDB-lite"/>
    </source>
</evidence>
<dbReference type="GO" id="GO:0007217">
    <property type="term" value="P:tachykinin receptor signaling pathway"/>
    <property type="evidence" value="ECO:0007669"/>
    <property type="project" value="TreeGrafter"/>
</dbReference>
<feature type="region of interest" description="Disordered" evidence="7">
    <location>
        <begin position="97"/>
        <end position="124"/>
    </location>
</feature>
<dbReference type="PROSITE" id="PS00267">
    <property type="entry name" value="TACHYKININ"/>
    <property type="match status" value="1"/>
</dbReference>
<protein>
    <submittedName>
        <fullName evidence="10">Tachykinin-4 isoform X1</fullName>
    </submittedName>
</protein>
<keyword evidence="6" id="KW-0027">Amidation</keyword>
<gene>
    <name evidence="10" type="primary">TAC4</name>
</gene>
<feature type="compositionally biased region" description="Polar residues" evidence="7">
    <location>
        <begin position="99"/>
        <end position="112"/>
    </location>
</feature>
<evidence type="ECO:0000256" key="5">
    <source>
        <dbReference type="ARBA" id="ARBA00022729"/>
    </source>
</evidence>
<keyword evidence="9" id="KW-1185">Reference proteome</keyword>
<dbReference type="KEGG" id="lww:115937494"/>
<evidence type="ECO:0000313" key="10">
    <source>
        <dbReference type="RefSeq" id="XP_030875432.1"/>
    </source>
</evidence>
<sequence length="175" mass="19468">MLPCLPMLLLMGLSAGTVTADEGLALGAEAGSWITLTLEDGGIHLQLQEVKRGKASQFFGLMGKQEYLLSSQTEQLHHQSIRKDKWCRASWAGRDHLQKNSSQAERTRSMGQSEHPHRTLPGGRTRRLLPWTMQLTVRPGQLSSVRVPCARHWCVPPGLTELTALPSRTLGPKQW</sequence>
<evidence type="ECO:0000256" key="6">
    <source>
        <dbReference type="ARBA" id="ARBA00022815"/>
    </source>
</evidence>
<evidence type="ECO:0000256" key="2">
    <source>
        <dbReference type="ARBA" id="ARBA00007518"/>
    </source>
</evidence>
<organism evidence="9 10">
    <name type="scientific">Leptonychotes weddellii</name>
    <name type="common">Weddell seal</name>
    <name type="synonym">Otaria weddellii</name>
    <dbReference type="NCBI Taxonomy" id="9713"/>
    <lineage>
        <taxon>Eukaryota</taxon>
        <taxon>Metazoa</taxon>
        <taxon>Chordata</taxon>
        <taxon>Craniata</taxon>
        <taxon>Vertebrata</taxon>
        <taxon>Euteleostomi</taxon>
        <taxon>Mammalia</taxon>
        <taxon>Eutheria</taxon>
        <taxon>Laurasiatheria</taxon>
        <taxon>Carnivora</taxon>
        <taxon>Caniformia</taxon>
        <taxon>Pinnipedia</taxon>
        <taxon>Phocidae</taxon>
        <taxon>Monachinae</taxon>
        <taxon>Lobodontini</taxon>
        <taxon>Leptonychotes</taxon>
    </lineage>
</organism>
<dbReference type="InterPro" id="IPR013055">
    <property type="entry name" value="Tachy_Neuro_lke_CS"/>
</dbReference>
<evidence type="ECO:0000256" key="8">
    <source>
        <dbReference type="SAM" id="SignalP"/>
    </source>
</evidence>
<comment type="subcellular location">
    <subcellularLocation>
        <location evidence="1">Secreted</location>
    </subcellularLocation>
</comment>
<dbReference type="GeneID" id="115937494"/>
<dbReference type="RefSeq" id="XP_030875432.1">
    <property type="nucleotide sequence ID" value="XM_031019572.1"/>
</dbReference>
<dbReference type="GO" id="GO:0005615">
    <property type="term" value="C:extracellular space"/>
    <property type="evidence" value="ECO:0007669"/>
    <property type="project" value="TreeGrafter"/>
</dbReference>
<dbReference type="PANTHER" id="PTHR11250:SF2">
    <property type="entry name" value="TACHYKININ-4"/>
    <property type="match status" value="1"/>
</dbReference>
<feature type="chain" id="PRO_5028823008" evidence="8">
    <location>
        <begin position="21"/>
        <end position="175"/>
    </location>
</feature>
<dbReference type="GO" id="GO:0006954">
    <property type="term" value="P:inflammatory response"/>
    <property type="evidence" value="ECO:0007669"/>
    <property type="project" value="TreeGrafter"/>
</dbReference>
<dbReference type="PANTHER" id="PTHR11250">
    <property type="entry name" value="TACHYKININ"/>
    <property type="match status" value="1"/>
</dbReference>